<dbReference type="InterPro" id="IPR011042">
    <property type="entry name" value="6-blade_b-propeller_TolB-like"/>
</dbReference>
<dbReference type="PANTHER" id="PTHR11799:SF12">
    <property type="entry name" value="PARAOXONASE-RELATED"/>
    <property type="match status" value="1"/>
</dbReference>
<name>A0A9W9AI85_9AGAR</name>
<dbReference type="Proteomes" id="UP001150266">
    <property type="component" value="Unassembled WGS sequence"/>
</dbReference>
<dbReference type="InterPro" id="IPR051288">
    <property type="entry name" value="Serum_paraoxonase/arylesterase"/>
</dbReference>
<protein>
    <recommendedName>
        <fullName evidence="1">SMP-30/Gluconolactonase/LRE-like region domain-containing protein</fullName>
    </recommendedName>
</protein>
<dbReference type="InterPro" id="IPR013658">
    <property type="entry name" value="SGL"/>
</dbReference>
<keyword evidence="3" id="KW-1185">Reference proteome</keyword>
<evidence type="ECO:0000313" key="3">
    <source>
        <dbReference type="Proteomes" id="UP001150266"/>
    </source>
</evidence>
<comment type="caution">
    <text evidence="2">The sequence shown here is derived from an EMBL/GenBank/DDBJ whole genome shotgun (WGS) entry which is preliminary data.</text>
</comment>
<proteinExistence type="predicted"/>
<accession>A0A9W9AI85</accession>
<dbReference type="AlphaFoldDB" id="A0A9W9AI85"/>
<dbReference type="EMBL" id="JAOTPV010000004">
    <property type="protein sequence ID" value="KAJ4483328.1"/>
    <property type="molecule type" value="Genomic_DNA"/>
</dbReference>
<sequence>MAGFVATVSCVVFASLAILYQIYLGPVLEVLGLLRTVQTFGLDAATCKKIPELQACEKIVLHQPSGLLYLACSTPESRLVWTPAMGQLNAKERSNGDYVATYDPTTSTITHLQLENFISDQPISVHGMDVVTSASNANELFVYLINHRAPPAGQDPKKVGADSVIEVFKTTVFADRLVHMETVRDPAMIISPNDVSGQADGKGFYFTNDHSSKITHTPAILSAFSATTSIGYCHLDHGCKIVASGLLSSNGIVKASSNDTIFVSSNMGGTISVFERQRNDSLLSTDVIHIGQALDNLSLDSRGQLWVAAFPKVRHMVEHLAKNPYHIAPVAAFRISANTRTSSYAENYYVEKVFEDDGTIVSASTSISHDSEQGLLYMHGIAAQHLTVCRV</sequence>
<dbReference type="OrthoDB" id="5307922at2759"/>
<evidence type="ECO:0000313" key="2">
    <source>
        <dbReference type="EMBL" id="KAJ4483328.1"/>
    </source>
</evidence>
<feature type="domain" description="SMP-30/Gluconolactonase/LRE-like region" evidence="1">
    <location>
        <begin position="185"/>
        <end position="310"/>
    </location>
</feature>
<dbReference type="PANTHER" id="PTHR11799">
    <property type="entry name" value="PARAOXONASE"/>
    <property type="match status" value="1"/>
</dbReference>
<dbReference type="Pfam" id="PF08450">
    <property type="entry name" value="SGL"/>
    <property type="match status" value="1"/>
</dbReference>
<dbReference type="Gene3D" id="2.120.10.30">
    <property type="entry name" value="TolB, C-terminal domain"/>
    <property type="match status" value="1"/>
</dbReference>
<reference evidence="2" key="1">
    <citation type="submission" date="2022-08" db="EMBL/GenBank/DDBJ databases">
        <title>A Global Phylogenomic Analysis of the Shiitake Genus Lentinula.</title>
        <authorList>
            <consortium name="DOE Joint Genome Institute"/>
            <person name="Sierra-Patev S."/>
            <person name="Min B."/>
            <person name="Naranjo-Ortiz M."/>
            <person name="Looney B."/>
            <person name="Konkel Z."/>
            <person name="Slot J.C."/>
            <person name="Sakamoto Y."/>
            <person name="Steenwyk J.L."/>
            <person name="Rokas A."/>
            <person name="Carro J."/>
            <person name="Camarero S."/>
            <person name="Ferreira P."/>
            <person name="Molpeceres G."/>
            <person name="Ruiz-Duenas F.J."/>
            <person name="Serrano A."/>
            <person name="Henrissat B."/>
            <person name="Drula E."/>
            <person name="Hughes K.W."/>
            <person name="Mata J.L."/>
            <person name="Ishikawa N.K."/>
            <person name="Vargas-Isla R."/>
            <person name="Ushijima S."/>
            <person name="Smith C.A."/>
            <person name="Ahrendt S."/>
            <person name="Andreopoulos W."/>
            <person name="He G."/>
            <person name="Labutti K."/>
            <person name="Lipzen A."/>
            <person name="Ng V."/>
            <person name="Riley R."/>
            <person name="Sandor L."/>
            <person name="Barry K."/>
            <person name="Martinez A.T."/>
            <person name="Xiao Y."/>
            <person name="Gibbons J.G."/>
            <person name="Terashima K."/>
            <person name="Grigoriev I.V."/>
            <person name="Hibbett D.S."/>
        </authorList>
    </citation>
    <scope>NUCLEOTIDE SEQUENCE</scope>
    <source>
        <strain evidence="2">JLM2183</strain>
    </source>
</reference>
<gene>
    <name evidence="2" type="ORF">J3R30DRAFT_3655674</name>
</gene>
<dbReference type="SUPFAM" id="SSF63829">
    <property type="entry name" value="Calcium-dependent phosphotriesterase"/>
    <property type="match status" value="1"/>
</dbReference>
<evidence type="ECO:0000259" key="1">
    <source>
        <dbReference type="Pfam" id="PF08450"/>
    </source>
</evidence>
<organism evidence="2 3">
    <name type="scientific">Lentinula aciculospora</name>
    <dbReference type="NCBI Taxonomy" id="153920"/>
    <lineage>
        <taxon>Eukaryota</taxon>
        <taxon>Fungi</taxon>
        <taxon>Dikarya</taxon>
        <taxon>Basidiomycota</taxon>
        <taxon>Agaricomycotina</taxon>
        <taxon>Agaricomycetes</taxon>
        <taxon>Agaricomycetidae</taxon>
        <taxon>Agaricales</taxon>
        <taxon>Marasmiineae</taxon>
        <taxon>Omphalotaceae</taxon>
        <taxon>Lentinula</taxon>
    </lineage>
</organism>